<dbReference type="FunFam" id="3.30.160.60:FF:000125">
    <property type="entry name" value="Putative zinc finger protein 143"/>
    <property type="match status" value="1"/>
</dbReference>
<dbReference type="PROSITE" id="PS50157">
    <property type="entry name" value="ZINC_FINGER_C2H2_2"/>
    <property type="match status" value="3"/>
</dbReference>
<feature type="region of interest" description="Disordered" evidence="8">
    <location>
        <begin position="232"/>
        <end position="255"/>
    </location>
</feature>
<comment type="caution">
    <text evidence="10">The sequence shown here is derived from an EMBL/GenBank/DDBJ whole genome shotgun (WGS) entry which is preliminary data.</text>
</comment>
<dbReference type="Gene3D" id="3.30.160.60">
    <property type="entry name" value="Classic Zinc Finger"/>
    <property type="match status" value="3"/>
</dbReference>
<feature type="region of interest" description="Disordered" evidence="8">
    <location>
        <begin position="54"/>
        <end position="76"/>
    </location>
</feature>
<dbReference type="AlphaFoldDB" id="A0A3M7S3N3"/>
<evidence type="ECO:0000259" key="9">
    <source>
        <dbReference type="PROSITE" id="PS50157"/>
    </source>
</evidence>
<evidence type="ECO:0000313" key="11">
    <source>
        <dbReference type="Proteomes" id="UP000276133"/>
    </source>
</evidence>
<evidence type="ECO:0000256" key="4">
    <source>
        <dbReference type="ARBA" id="ARBA00022771"/>
    </source>
</evidence>
<feature type="domain" description="C2H2-type" evidence="9">
    <location>
        <begin position="731"/>
        <end position="756"/>
    </location>
</feature>
<dbReference type="OrthoDB" id="6365676at2759"/>
<feature type="compositionally biased region" description="Basic and acidic residues" evidence="8">
    <location>
        <begin position="498"/>
        <end position="510"/>
    </location>
</feature>
<dbReference type="GO" id="GO:0000978">
    <property type="term" value="F:RNA polymerase II cis-regulatory region sequence-specific DNA binding"/>
    <property type="evidence" value="ECO:0007669"/>
    <property type="project" value="TreeGrafter"/>
</dbReference>
<dbReference type="SUPFAM" id="SSF57667">
    <property type="entry name" value="beta-beta-alpha zinc fingers"/>
    <property type="match status" value="2"/>
</dbReference>
<accession>A0A3M7S3N3</accession>
<evidence type="ECO:0000256" key="1">
    <source>
        <dbReference type="ARBA" id="ARBA00004123"/>
    </source>
</evidence>
<feature type="domain" description="C2H2-type" evidence="9">
    <location>
        <begin position="671"/>
        <end position="700"/>
    </location>
</feature>
<dbReference type="FunFam" id="3.30.160.60:FF:000018">
    <property type="entry name" value="Krueppel-like factor 15"/>
    <property type="match status" value="1"/>
</dbReference>
<gene>
    <name evidence="10" type="ORF">BpHYR1_041513</name>
</gene>
<dbReference type="EMBL" id="REGN01002088">
    <property type="protein sequence ID" value="RNA30426.1"/>
    <property type="molecule type" value="Genomic_DNA"/>
</dbReference>
<feature type="region of interest" description="Disordered" evidence="8">
    <location>
        <begin position="478"/>
        <end position="528"/>
    </location>
</feature>
<feature type="region of interest" description="Disordered" evidence="8">
    <location>
        <begin position="391"/>
        <end position="416"/>
    </location>
</feature>
<keyword evidence="3" id="KW-0677">Repeat</keyword>
<feature type="domain" description="C2H2-type" evidence="9">
    <location>
        <begin position="701"/>
        <end position="730"/>
    </location>
</feature>
<dbReference type="InterPro" id="IPR013087">
    <property type="entry name" value="Znf_C2H2_type"/>
</dbReference>
<organism evidence="10 11">
    <name type="scientific">Brachionus plicatilis</name>
    <name type="common">Marine rotifer</name>
    <name type="synonym">Brachionus muelleri</name>
    <dbReference type="NCBI Taxonomy" id="10195"/>
    <lineage>
        <taxon>Eukaryota</taxon>
        <taxon>Metazoa</taxon>
        <taxon>Spiralia</taxon>
        <taxon>Gnathifera</taxon>
        <taxon>Rotifera</taxon>
        <taxon>Eurotatoria</taxon>
        <taxon>Monogononta</taxon>
        <taxon>Pseudotrocha</taxon>
        <taxon>Ploima</taxon>
        <taxon>Brachionidae</taxon>
        <taxon>Brachionus</taxon>
    </lineage>
</organism>
<keyword evidence="6" id="KW-0539">Nucleus</keyword>
<evidence type="ECO:0000256" key="2">
    <source>
        <dbReference type="ARBA" id="ARBA00022723"/>
    </source>
</evidence>
<evidence type="ECO:0000256" key="7">
    <source>
        <dbReference type="PROSITE-ProRule" id="PRU00042"/>
    </source>
</evidence>
<dbReference type="Proteomes" id="UP000276133">
    <property type="component" value="Unassembled WGS sequence"/>
</dbReference>
<evidence type="ECO:0000256" key="8">
    <source>
        <dbReference type="SAM" id="MobiDB-lite"/>
    </source>
</evidence>
<dbReference type="STRING" id="10195.A0A3M7S3N3"/>
<feature type="compositionally biased region" description="Basic residues" evidence="8">
    <location>
        <begin position="478"/>
        <end position="497"/>
    </location>
</feature>
<evidence type="ECO:0000313" key="10">
    <source>
        <dbReference type="EMBL" id="RNA30426.1"/>
    </source>
</evidence>
<comment type="subcellular location">
    <subcellularLocation>
        <location evidence="1">Nucleus</location>
    </subcellularLocation>
</comment>
<dbReference type="GO" id="GO:0005634">
    <property type="term" value="C:nucleus"/>
    <property type="evidence" value="ECO:0007669"/>
    <property type="project" value="UniProtKB-SubCell"/>
</dbReference>
<dbReference type="PANTHER" id="PTHR23235:SF120">
    <property type="entry name" value="KRUPPEL-LIKE FACTOR 15"/>
    <property type="match status" value="1"/>
</dbReference>
<evidence type="ECO:0000256" key="5">
    <source>
        <dbReference type="ARBA" id="ARBA00022833"/>
    </source>
</evidence>
<dbReference type="InterPro" id="IPR036236">
    <property type="entry name" value="Znf_C2H2_sf"/>
</dbReference>
<dbReference type="PROSITE" id="PS00028">
    <property type="entry name" value="ZINC_FINGER_C2H2_1"/>
    <property type="match status" value="3"/>
</dbReference>
<dbReference type="GO" id="GO:0008270">
    <property type="term" value="F:zinc ion binding"/>
    <property type="evidence" value="ECO:0007669"/>
    <property type="project" value="UniProtKB-KW"/>
</dbReference>
<dbReference type="FunFam" id="3.30.160.60:FF:000624">
    <property type="entry name" value="zinc finger protein 697"/>
    <property type="match status" value="1"/>
</dbReference>
<dbReference type="Pfam" id="PF00096">
    <property type="entry name" value="zf-C2H2"/>
    <property type="match status" value="2"/>
</dbReference>
<dbReference type="GO" id="GO:0000981">
    <property type="term" value="F:DNA-binding transcription factor activity, RNA polymerase II-specific"/>
    <property type="evidence" value="ECO:0007669"/>
    <property type="project" value="TreeGrafter"/>
</dbReference>
<evidence type="ECO:0000256" key="6">
    <source>
        <dbReference type="ARBA" id="ARBA00023242"/>
    </source>
</evidence>
<name>A0A3M7S3N3_BRAPC</name>
<dbReference type="PANTHER" id="PTHR23235">
    <property type="entry name" value="KRUEPPEL-LIKE TRANSCRIPTION FACTOR"/>
    <property type="match status" value="1"/>
</dbReference>
<dbReference type="SMART" id="SM00355">
    <property type="entry name" value="ZnF_C2H2"/>
    <property type="match status" value="3"/>
</dbReference>
<reference evidence="10 11" key="1">
    <citation type="journal article" date="2018" name="Sci. Rep.">
        <title>Genomic signatures of local adaptation to the degree of environmental predictability in rotifers.</title>
        <authorList>
            <person name="Franch-Gras L."/>
            <person name="Hahn C."/>
            <person name="Garcia-Roger E.M."/>
            <person name="Carmona M.J."/>
            <person name="Serra M."/>
            <person name="Gomez A."/>
        </authorList>
    </citation>
    <scope>NUCLEOTIDE SEQUENCE [LARGE SCALE GENOMIC DNA]</scope>
    <source>
        <strain evidence="10">HYR1</strain>
    </source>
</reference>
<sequence length="756" mass="84670">MDLDVINEADLFNCVNEPNVNLNRDGSFRNDSNTDLEVLNTIILNSNGNQSFSCLERQNSGPNGRGHGSEKNFSQRNALSSPSLVKHFSSSSFLSTTPSGSQCDLNSSPNDSFISKPLRFIKNIFRNSSSNMMLNSQNEAQTTNGSGLPMSQSPSNYFLINQPPPTLFMHKYDYNSQILFDNFQNLIEKSSVNISSKNNSNNNSDIDLCSLDTQQLDLSRIKLEDLNELNQFGACGDSQQPPPPAPLSQDQQSKKPFINPNGFINSIYNFYSKLNVPNKETLNIDEPILIEDLNNFGILNDVSLADQELLSILNDSKNDTLEPISQPSNDHLAYQLDQLQQLKNQTNSNQALLDENNNLISEDAFATADCSNHDLFFEDILRSDLPESDNQFLNDPNYKSPISGPTSPSLSPSLSPASYCSHSSYSTSAPNSFYLNQQNLFLHEKNQSGLSINFAKEENSKASLTLPNPSYMDNCLKVNKKHSPSSKTKRVANKKRTVKVDSPDKSKDLGNLEELDETKSEKVNDQSSKMDSGCIMIKRNRAFNSNGDEYDDDYLMDDDSLMSRSSRSSQKYMKLSNDPTLVSSKLSTKLSVPIKIEPSTSVYFENSLNDNILNAASFSASSWLERLATSAPPISLVDSKAQMKQQSEGSLEVKSAKANASMDSSTRPRNFQCTYPGCNKSYLKSSHLKQHYRSHTGEKPYKCSWPSCNWQFTRSDELTRHYRKHTGQKPFVCKQCNRGFTRSDHLNIHIKRHKTS</sequence>
<feature type="compositionally biased region" description="Low complexity" evidence="8">
    <location>
        <begin position="400"/>
        <end position="416"/>
    </location>
</feature>
<keyword evidence="2" id="KW-0479">Metal-binding</keyword>
<evidence type="ECO:0000256" key="3">
    <source>
        <dbReference type="ARBA" id="ARBA00022737"/>
    </source>
</evidence>
<keyword evidence="11" id="KW-1185">Reference proteome</keyword>
<keyword evidence="5" id="KW-0862">Zinc</keyword>
<proteinExistence type="predicted"/>
<keyword evidence="4 7" id="KW-0863">Zinc-finger</keyword>
<protein>
    <submittedName>
        <fullName evidence="10">Krueppel-like factor 3</fullName>
    </submittedName>
</protein>